<dbReference type="AlphaFoldDB" id="A0A1C7MST8"/>
<feature type="domain" description="Post-SET" evidence="11">
    <location>
        <begin position="490"/>
        <end position="506"/>
    </location>
</feature>
<gene>
    <name evidence="12" type="primary">clr4_0</name>
    <name evidence="12" type="ORF">A0H81_00299</name>
</gene>
<dbReference type="STRING" id="5627.A0A1C7MST8"/>
<keyword evidence="2" id="KW-0158">Chromosome</keyword>
<dbReference type="InterPro" id="IPR046341">
    <property type="entry name" value="SET_dom_sf"/>
</dbReference>
<dbReference type="Pfam" id="PF00856">
    <property type="entry name" value="SET"/>
    <property type="match status" value="1"/>
</dbReference>
<feature type="compositionally biased region" description="Acidic residues" evidence="8">
    <location>
        <begin position="97"/>
        <end position="107"/>
    </location>
</feature>
<dbReference type="InterPro" id="IPR050973">
    <property type="entry name" value="H3K9_Histone-Lys_N-MTase"/>
</dbReference>
<feature type="compositionally biased region" description="Low complexity" evidence="8">
    <location>
        <begin position="132"/>
        <end position="142"/>
    </location>
</feature>
<feature type="compositionally biased region" description="Acidic residues" evidence="8">
    <location>
        <begin position="12"/>
        <end position="22"/>
    </location>
</feature>
<evidence type="ECO:0000256" key="3">
    <source>
        <dbReference type="ARBA" id="ARBA00022603"/>
    </source>
</evidence>
<feature type="domain" description="SET" evidence="9">
    <location>
        <begin position="341"/>
        <end position="469"/>
    </location>
</feature>
<evidence type="ECO:0000313" key="13">
    <source>
        <dbReference type="Proteomes" id="UP000092993"/>
    </source>
</evidence>
<dbReference type="PROSITE" id="PS50280">
    <property type="entry name" value="SET"/>
    <property type="match status" value="1"/>
</dbReference>
<dbReference type="OrthoDB" id="308383at2759"/>
<feature type="compositionally biased region" description="Polar residues" evidence="8">
    <location>
        <begin position="119"/>
        <end position="131"/>
    </location>
</feature>
<feature type="compositionally biased region" description="Polar residues" evidence="8">
    <location>
        <begin position="143"/>
        <end position="173"/>
    </location>
</feature>
<evidence type="ECO:0000259" key="10">
    <source>
        <dbReference type="PROSITE" id="PS50867"/>
    </source>
</evidence>
<dbReference type="GO" id="GO:0042054">
    <property type="term" value="F:histone methyltransferase activity"/>
    <property type="evidence" value="ECO:0007669"/>
    <property type="project" value="InterPro"/>
</dbReference>
<dbReference type="Gene3D" id="2.170.270.10">
    <property type="entry name" value="SET domain"/>
    <property type="match status" value="1"/>
</dbReference>
<sequence length="507" mass="56880">MANPIWMPSSPEPEEWDGDADTEWTVRGIVSEETDSFGIKRYEASVVLQYSHPEHFAIQKDTTAEISHGYRESKRQGIRARLRSYMNWDDIPNLSDSESDDSDDDQSPDDRAPLRRHNTSTPTLRQSSRPQSSSAGPTRSSSAQGNIAASSGVRSGRPSQTLPTSMTPTQSRLMKSLPRKRLSVTGSPSVEDRQDVIHAPIRYEMPRRTALQAKWTSKLRGAASVTIINNFNAEDIPPSLDGFEYRERDYLRDSDILQLDAAMNCLVNCECETACENAMTCECQGPSELKDDSGRTEFAYTKRRLFKFNLPQGVEVIECNKYCSCNKRSCPNRVAQLPRDVPIEVFRTPTCGWGARAAVNLAKGKVVGIYTGELIRREEADRRTGDSRSYIFDLDMHEDSSEDDEDSEKYSVDSSKCGNWTRFINHSCSPNMRVYPVVWDTIPEMNQPYLAFVATEAILARTELTIDYDPKAGAVYRKGKTKGKNKIPAGAVKCVCGAEDCRGWVRV</sequence>
<dbReference type="Pfam" id="PF05033">
    <property type="entry name" value="Pre-SET"/>
    <property type="match status" value="1"/>
</dbReference>
<feature type="domain" description="Pre-SET" evidence="10">
    <location>
        <begin position="267"/>
        <end position="338"/>
    </location>
</feature>
<keyword evidence="3 12" id="KW-0489">Methyltransferase</keyword>
<evidence type="ECO:0000256" key="7">
    <source>
        <dbReference type="ARBA" id="ARBA00022833"/>
    </source>
</evidence>
<keyword evidence="7" id="KW-0862">Zinc</keyword>
<dbReference type="EMBL" id="LUGG01000001">
    <property type="protein sequence ID" value="OBZ79868.1"/>
    <property type="molecule type" value="Genomic_DNA"/>
</dbReference>
<dbReference type="GO" id="GO:0032259">
    <property type="term" value="P:methylation"/>
    <property type="evidence" value="ECO:0007669"/>
    <property type="project" value="UniProtKB-KW"/>
</dbReference>
<accession>A0A1C7MST8</accession>
<feature type="region of interest" description="Disordered" evidence="8">
    <location>
        <begin position="1"/>
        <end position="23"/>
    </location>
</feature>
<dbReference type="GO" id="GO:0005634">
    <property type="term" value="C:nucleus"/>
    <property type="evidence" value="ECO:0007669"/>
    <property type="project" value="InterPro"/>
</dbReference>
<evidence type="ECO:0000256" key="1">
    <source>
        <dbReference type="ARBA" id="ARBA00004286"/>
    </source>
</evidence>
<keyword evidence="5" id="KW-0949">S-adenosyl-L-methionine</keyword>
<evidence type="ECO:0000259" key="9">
    <source>
        <dbReference type="PROSITE" id="PS50280"/>
    </source>
</evidence>
<feature type="region of interest" description="Disordered" evidence="8">
    <location>
        <begin position="92"/>
        <end position="190"/>
    </location>
</feature>
<dbReference type="PROSITE" id="PS50868">
    <property type="entry name" value="POST_SET"/>
    <property type="match status" value="1"/>
</dbReference>
<proteinExistence type="predicted"/>
<dbReference type="InterPro" id="IPR001214">
    <property type="entry name" value="SET_dom"/>
</dbReference>
<dbReference type="PROSITE" id="PS50867">
    <property type="entry name" value="PRE_SET"/>
    <property type="match status" value="1"/>
</dbReference>
<keyword evidence="6" id="KW-0479">Metal-binding</keyword>
<evidence type="ECO:0000256" key="2">
    <source>
        <dbReference type="ARBA" id="ARBA00022454"/>
    </source>
</evidence>
<evidence type="ECO:0000259" key="11">
    <source>
        <dbReference type="PROSITE" id="PS50868"/>
    </source>
</evidence>
<keyword evidence="4 12" id="KW-0808">Transferase</keyword>
<evidence type="ECO:0000256" key="6">
    <source>
        <dbReference type="ARBA" id="ARBA00022723"/>
    </source>
</evidence>
<comment type="caution">
    <text evidence="12">The sequence shown here is derived from an EMBL/GenBank/DDBJ whole genome shotgun (WGS) entry which is preliminary data.</text>
</comment>
<evidence type="ECO:0000313" key="12">
    <source>
        <dbReference type="EMBL" id="OBZ79868.1"/>
    </source>
</evidence>
<name>A0A1C7MST8_GRIFR</name>
<reference evidence="12 13" key="1">
    <citation type="submission" date="2016-03" db="EMBL/GenBank/DDBJ databases">
        <title>Whole genome sequencing of Grifola frondosa 9006-11.</title>
        <authorList>
            <person name="Min B."/>
            <person name="Park H."/>
            <person name="Kim J.-G."/>
            <person name="Cho H."/>
            <person name="Oh Y.-L."/>
            <person name="Kong W.-S."/>
            <person name="Choi I.-G."/>
        </authorList>
    </citation>
    <scope>NUCLEOTIDE SEQUENCE [LARGE SCALE GENOMIC DNA]</scope>
    <source>
        <strain evidence="12 13">9006-11</strain>
    </source>
</reference>
<evidence type="ECO:0000256" key="5">
    <source>
        <dbReference type="ARBA" id="ARBA00022691"/>
    </source>
</evidence>
<dbReference type="Proteomes" id="UP000092993">
    <property type="component" value="Unassembled WGS sequence"/>
</dbReference>
<keyword evidence="13" id="KW-1185">Reference proteome</keyword>
<organism evidence="12 13">
    <name type="scientific">Grifola frondosa</name>
    <name type="common">Maitake</name>
    <name type="synonym">Polyporus frondosus</name>
    <dbReference type="NCBI Taxonomy" id="5627"/>
    <lineage>
        <taxon>Eukaryota</taxon>
        <taxon>Fungi</taxon>
        <taxon>Dikarya</taxon>
        <taxon>Basidiomycota</taxon>
        <taxon>Agaricomycotina</taxon>
        <taxon>Agaricomycetes</taxon>
        <taxon>Polyporales</taxon>
        <taxon>Grifolaceae</taxon>
        <taxon>Grifola</taxon>
    </lineage>
</organism>
<dbReference type="GO" id="GO:0008270">
    <property type="term" value="F:zinc ion binding"/>
    <property type="evidence" value="ECO:0007669"/>
    <property type="project" value="InterPro"/>
</dbReference>
<protein>
    <submittedName>
        <fullName evidence="12">Histone-lysine N-methyltransferase, H3 lysine-9 specific</fullName>
    </submittedName>
</protein>
<dbReference type="SUPFAM" id="SSF82199">
    <property type="entry name" value="SET domain"/>
    <property type="match status" value="1"/>
</dbReference>
<evidence type="ECO:0000256" key="8">
    <source>
        <dbReference type="SAM" id="MobiDB-lite"/>
    </source>
</evidence>
<dbReference type="InterPro" id="IPR007728">
    <property type="entry name" value="Pre-SET_dom"/>
</dbReference>
<dbReference type="PANTHER" id="PTHR46223:SF3">
    <property type="entry name" value="HISTONE-LYSINE N-METHYLTRANSFERASE SET-23"/>
    <property type="match status" value="1"/>
</dbReference>
<dbReference type="SMART" id="SM00317">
    <property type="entry name" value="SET"/>
    <property type="match status" value="1"/>
</dbReference>
<dbReference type="GO" id="GO:0005694">
    <property type="term" value="C:chromosome"/>
    <property type="evidence" value="ECO:0007669"/>
    <property type="project" value="UniProtKB-SubCell"/>
</dbReference>
<dbReference type="InterPro" id="IPR003616">
    <property type="entry name" value="Post-SET_dom"/>
</dbReference>
<evidence type="ECO:0000256" key="4">
    <source>
        <dbReference type="ARBA" id="ARBA00022679"/>
    </source>
</evidence>
<dbReference type="PANTHER" id="PTHR46223">
    <property type="entry name" value="HISTONE-LYSINE N-METHYLTRANSFERASE SUV39H"/>
    <property type="match status" value="1"/>
</dbReference>
<comment type="subcellular location">
    <subcellularLocation>
        <location evidence="1">Chromosome</location>
    </subcellularLocation>
</comment>